<organism evidence="1">
    <name type="scientific">bioreactor metagenome</name>
    <dbReference type="NCBI Taxonomy" id="1076179"/>
    <lineage>
        <taxon>unclassified sequences</taxon>
        <taxon>metagenomes</taxon>
        <taxon>ecological metagenomes</taxon>
    </lineage>
</organism>
<reference evidence="1" key="1">
    <citation type="submission" date="2019-08" db="EMBL/GenBank/DDBJ databases">
        <authorList>
            <person name="Kucharzyk K."/>
            <person name="Murdoch R.W."/>
            <person name="Higgins S."/>
            <person name="Loffler F."/>
        </authorList>
    </citation>
    <scope>NUCLEOTIDE SEQUENCE</scope>
</reference>
<protein>
    <submittedName>
        <fullName evidence="1">Uncharacterized protein</fullName>
    </submittedName>
</protein>
<comment type="caution">
    <text evidence="1">The sequence shown here is derived from an EMBL/GenBank/DDBJ whole genome shotgun (WGS) entry which is preliminary data.</text>
</comment>
<name>A0A645D963_9ZZZZ</name>
<dbReference type="EMBL" id="VSSQ01033853">
    <property type="protein sequence ID" value="MPM85588.1"/>
    <property type="molecule type" value="Genomic_DNA"/>
</dbReference>
<proteinExistence type="predicted"/>
<accession>A0A645D963</accession>
<sequence>MSKNFLLMQKYVSKITFTNFIFDIVNNFDFKKNVNTLDVNKYK</sequence>
<dbReference type="AlphaFoldDB" id="A0A645D963"/>
<evidence type="ECO:0000313" key="1">
    <source>
        <dbReference type="EMBL" id="MPM85588.1"/>
    </source>
</evidence>
<gene>
    <name evidence="1" type="ORF">SDC9_132669</name>
</gene>